<evidence type="ECO:0000313" key="1">
    <source>
        <dbReference type="EMBL" id="ADI64079.1"/>
    </source>
</evidence>
<dbReference type="EMBL" id="CP002059">
    <property type="protein sequence ID" value="ADI64079.1"/>
    <property type="molecule type" value="Genomic_DNA"/>
</dbReference>
<name>D7DWG2_NOSA0</name>
<sequence length="63" mass="7171">MAVSAIDISRSLSGIDFPANKQKLVNHARDNNANQEIIEILQEMPEREYDNMADVEHEFGQVK</sequence>
<dbReference type="KEGG" id="naz:Aazo_2014"/>
<dbReference type="InterPro" id="IPR021527">
    <property type="entry name" value="DUF2795"/>
</dbReference>
<dbReference type="HOGENOM" id="CLU_159338_2_1_3"/>
<dbReference type="STRING" id="551115.Aazo_2014"/>
<dbReference type="AlphaFoldDB" id="D7DWG2"/>
<proteinExistence type="predicted"/>
<organism evidence="1 2">
    <name type="scientific">Nostoc azollae (strain 0708)</name>
    <name type="common">Anabaena azollae (strain 0708)</name>
    <dbReference type="NCBI Taxonomy" id="551115"/>
    <lineage>
        <taxon>Bacteria</taxon>
        <taxon>Bacillati</taxon>
        <taxon>Cyanobacteriota</taxon>
        <taxon>Cyanophyceae</taxon>
        <taxon>Nostocales</taxon>
        <taxon>Nostocaceae</taxon>
        <taxon>Trichormus</taxon>
    </lineage>
</organism>
<evidence type="ECO:0000313" key="2">
    <source>
        <dbReference type="Proteomes" id="UP000001511"/>
    </source>
</evidence>
<dbReference type="RefSeq" id="WP_013191096.1">
    <property type="nucleotide sequence ID" value="NC_014248.1"/>
</dbReference>
<protein>
    <recommendedName>
        <fullName evidence="3">DUF2795 domain-containing protein</fullName>
    </recommendedName>
</protein>
<accession>D7DWG2</accession>
<gene>
    <name evidence="1" type="ordered locus">Aazo_2014</name>
</gene>
<dbReference type="eggNOG" id="ENOG5033FKY">
    <property type="taxonomic scope" value="Bacteria"/>
</dbReference>
<reference evidence="1 2" key="1">
    <citation type="journal article" date="2010" name="PLoS ONE">
        <title>Genome erosion in a nitrogen-fixing vertically transmitted endosymbiotic multicellular cyanobacterium.</title>
        <authorList>
            <person name="Ran L."/>
            <person name="Larsson J."/>
            <person name="Vigil-Stenman T."/>
            <person name="Nylander J.A."/>
            <person name="Ininbergs K."/>
            <person name="Zheng W.W."/>
            <person name="Lapidus A."/>
            <person name="Lowry S."/>
            <person name="Haselkorn R."/>
            <person name="Bergman B."/>
        </authorList>
    </citation>
    <scope>NUCLEOTIDE SEQUENCE [LARGE SCALE GENOMIC DNA]</scope>
    <source>
        <strain evidence="1 2">0708</strain>
    </source>
</reference>
<dbReference type="Pfam" id="PF11387">
    <property type="entry name" value="DUF2795"/>
    <property type="match status" value="1"/>
</dbReference>
<keyword evidence="2" id="KW-1185">Reference proteome</keyword>
<evidence type="ECO:0008006" key="3">
    <source>
        <dbReference type="Google" id="ProtNLM"/>
    </source>
</evidence>
<dbReference type="OrthoDB" id="6161020at2"/>
<dbReference type="Proteomes" id="UP000001511">
    <property type="component" value="Chromosome"/>
</dbReference>